<evidence type="ECO:0000256" key="1">
    <source>
        <dbReference type="SAM" id="MobiDB-lite"/>
    </source>
</evidence>
<dbReference type="PANTHER" id="PTHR46481:SF6">
    <property type="entry name" value="ZINC FINGER BED DOMAIN-CONTAINING PROTEIN RICESLEEPER 2-LIKE"/>
    <property type="match status" value="1"/>
</dbReference>
<proteinExistence type="predicted"/>
<organism evidence="4 5">
    <name type="scientific">Cinchona calisaya</name>
    <dbReference type="NCBI Taxonomy" id="153742"/>
    <lineage>
        <taxon>Eukaryota</taxon>
        <taxon>Viridiplantae</taxon>
        <taxon>Streptophyta</taxon>
        <taxon>Embryophyta</taxon>
        <taxon>Tracheophyta</taxon>
        <taxon>Spermatophyta</taxon>
        <taxon>Magnoliopsida</taxon>
        <taxon>eudicotyledons</taxon>
        <taxon>Gunneridae</taxon>
        <taxon>Pentapetalae</taxon>
        <taxon>asterids</taxon>
        <taxon>lamiids</taxon>
        <taxon>Gentianales</taxon>
        <taxon>Rubiaceae</taxon>
        <taxon>Cinchonoideae</taxon>
        <taxon>Cinchoneae</taxon>
        <taxon>Cinchona</taxon>
    </lineage>
</organism>
<name>A0ABD2ZWU4_9GENT</name>
<protein>
    <recommendedName>
        <fullName evidence="6">BED-type domain-containing protein</fullName>
    </recommendedName>
</protein>
<sequence>MEGQMEGQYEHEVEQMSSTDTTLPQSVDTAGRSSAKHTRTRKLTSLAWEGFDNLPMSADGKKRVKCKWCLQTYSVKANFGTTNMLKHYGSCKWRELEIFGGRSPLDQNVYREKITIAIIKHNYPFQFVEREGIRDLHKYLNEEAIPISRNTIKVDVIRMYSRERDNLKRALGQVKSRICLTFDLWSSCTTDGVSSPYGSLY</sequence>
<dbReference type="AlphaFoldDB" id="A0ABD2ZWU4"/>
<dbReference type="SUPFAM" id="SSF57667">
    <property type="entry name" value="beta-beta-alpha zinc fingers"/>
    <property type="match status" value="1"/>
</dbReference>
<evidence type="ECO:0000313" key="4">
    <source>
        <dbReference type="EMBL" id="KAL3523887.1"/>
    </source>
</evidence>
<dbReference type="EMBL" id="JBJUIK010000007">
    <property type="protein sequence ID" value="KAL3523887.1"/>
    <property type="molecule type" value="Genomic_DNA"/>
</dbReference>
<dbReference type="PANTHER" id="PTHR46481">
    <property type="entry name" value="ZINC FINGER BED DOMAIN-CONTAINING PROTEIN 4"/>
    <property type="match status" value="1"/>
</dbReference>
<comment type="caution">
    <text evidence="4">The sequence shown here is derived from an EMBL/GenBank/DDBJ whole genome shotgun (WGS) entry which is preliminary data.</text>
</comment>
<reference evidence="4 5" key="1">
    <citation type="submission" date="2024-11" db="EMBL/GenBank/DDBJ databases">
        <title>A near-complete genome assembly of Cinchona calisaya.</title>
        <authorList>
            <person name="Lian D.C."/>
            <person name="Zhao X.W."/>
            <person name="Wei L."/>
        </authorList>
    </citation>
    <scope>NUCLEOTIDE SEQUENCE [LARGE SCALE GENOMIC DNA]</scope>
    <source>
        <tissue evidence="4">Nenye</tissue>
    </source>
</reference>
<gene>
    <name evidence="2" type="ORF">ACH5RR_016705</name>
    <name evidence="3" type="ORF">ACH5RR_016713</name>
    <name evidence="4" type="ORF">ACH5RR_016721</name>
</gene>
<dbReference type="InterPro" id="IPR052035">
    <property type="entry name" value="ZnF_BED_domain_contain"/>
</dbReference>
<evidence type="ECO:0000313" key="2">
    <source>
        <dbReference type="EMBL" id="KAL3523871.1"/>
    </source>
</evidence>
<dbReference type="Proteomes" id="UP001630127">
    <property type="component" value="Unassembled WGS sequence"/>
</dbReference>
<evidence type="ECO:0000313" key="5">
    <source>
        <dbReference type="Proteomes" id="UP001630127"/>
    </source>
</evidence>
<keyword evidence="5" id="KW-1185">Reference proteome</keyword>
<dbReference type="EMBL" id="JBJUIK010000007">
    <property type="protein sequence ID" value="KAL3523871.1"/>
    <property type="molecule type" value="Genomic_DNA"/>
</dbReference>
<dbReference type="InterPro" id="IPR036236">
    <property type="entry name" value="Znf_C2H2_sf"/>
</dbReference>
<evidence type="ECO:0000313" key="3">
    <source>
        <dbReference type="EMBL" id="KAL3523879.1"/>
    </source>
</evidence>
<evidence type="ECO:0008006" key="6">
    <source>
        <dbReference type="Google" id="ProtNLM"/>
    </source>
</evidence>
<feature type="compositionally biased region" description="Polar residues" evidence="1">
    <location>
        <begin position="15"/>
        <end position="32"/>
    </location>
</feature>
<accession>A0ABD2ZWU4</accession>
<dbReference type="SMART" id="SM00614">
    <property type="entry name" value="ZnF_BED"/>
    <property type="match status" value="1"/>
</dbReference>
<feature type="region of interest" description="Disordered" evidence="1">
    <location>
        <begin position="1"/>
        <end position="38"/>
    </location>
</feature>
<dbReference type="EMBL" id="JBJUIK010000007">
    <property type="protein sequence ID" value="KAL3523879.1"/>
    <property type="molecule type" value="Genomic_DNA"/>
</dbReference>